<dbReference type="SMART" id="SM00387">
    <property type="entry name" value="HATPase_c"/>
    <property type="match status" value="1"/>
</dbReference>
<name>A0A6P1YEN8_9FIRM</name>
<proteinExistence type="predicted"/>
<dbReference type="EMBL" id="CP048617">
    <property type="protein sequence ID" value="QIB26605.1"/>
    <property type="molecule type" value="Genomic_DNA"/>
</dbReference>
<evidence type="ECO:0000256" key="1">
    <source>
        <dbReference type="ARBA" id="ARBA00022777"/>
    </source>
</evidence>
<dbReference type="Proteomes" id="UP000464452">
    <property type="component" value="Chromosome"/>
</dbReference>
<gene>
    <name evidence="4" type="ORF">G3A45_04360</name>
</gene>
<dbReference type="InterPro" id="IPR003594">
    <property type="entry name" value="HATPase_dom"/>
</dbReference>
<dbReference type="AlphaFoldDB" id="A0A6P1YEN8"/>
<dbReference type="RefSeq" id="WP_163234630.1">
    <property type="nucleotide sequence ID" value="NZ_CP048617.1"/>
</dbReference>
<organism evidence="4 5">
    <name type="scientific">Caloranaerobacter azorensis</name>
    <dbReference type="NCBI Taxonomy" id="116090"/>
    <lineage>
        <taxon>Bacteria</taxon>
        <taxon>Bacillati</taxon>
        <taxon>Bacillota</taxon>
        <taxon>Tissierellia</taxon>
        <taxon>Tissierellales</taxon>
        <taxon>Thermohalobacteraceae</taxon>
        <taxon>Caloranaerobacter</taxon>
    </lineage>
</organism>
<feature type="domain" description="Histidine kinase" evidence="3">
    <location>
        <begin position="1"/>
        <end position="106"/>
    </location>
</feature>
<sequence>MKELSLHILDLAENSLRAKATKININIFEDTEKDLLIIELEDNGIGMDEDLLRKVENPFVTSRTTRKVGLGIPLMKAAALRCEGDFKISSEIGEGTRVISIFKHSHIDRAPIGDIGQTIISLINANENVEIVYRHSYNGNCFVFDTREIKKILGNVSINEADIMLWIKDYINENVKNLYRNSQ</sequence>
<dbReference type="GO" id="GO:0000160">
    <property type="term" value="P:phosphorelay signal transduction system"/>
    <property type="evidence" value="ECO:0007669"/>
    <property type="project" value="UniProtKB-KW"/>
</dbReference>
<dbReference type="InterPro" id="IPR036890">
    <property type="entry name" value="HATPase_C_sf"/>
</dbReference>
<keyword evidence="1 4" id="KW-0418">Kinase</keyword>
<evidence type="ECO:0000313" key="4">
    <source>
        <dbReference type="EMBL" id="QIB26605.1"/>
    </source>
</evidence>
<reference evidence="4 5" key="1">
    <citation type="submission" date="2020-02" db="EMBL/GenBank/DDBJ databases">
        <title>Thermophilic hydrogen producing bacteria, Caloranaerobacter azorensis.</title>
        <authorList>
            <person name="Baek K."/>
        </authorList>
    </citation>
    <scope>NUCLEOTIDE SEQUENCE [LARGE SCALE GENOMIC DNA]</scope>
    <source>
        <strain evidence="4 5">T3-1</strain>
    </source>
</reference>
<evidence type="ECO:0000313" key="5">
    <source>
        <dbReference type="Proteomes" id="UP000464452"/>
    </source>
</evidence>
<dbReference type="GO" id="GO:0016301">
    <property type="term" value="F:kinase activity"/>
    <property type="evidence" value="ECO:0007669"/>
    <property type="project" value="UniProtKB-KW"/>
</dbReference>
<keyword evidence="2" id="KW-0902">Two-component regulatory system</keyword>
<evidence type="ECO:0000259" key="3">
    <source>
        <dbReference type="PROSITE" id="PS50109"/>
    </source>
</evidence>
<keyword evidence="1 4" id="KW-0808">Transferase</keyword>
<dbReference type="Gene3D" id="3.30.565.10">
    <property type="entry name" value="Histidine kinase-like ATPase, C-terminal domain"/>
    <property type="match status" value="1"/>
</dbReference>
<dbReference type="SUPFAM" id="SSF55874">
    <property type="entry name" value="ATPase domain of HSP90 chaperone/DNA topoisomerase II/histidine kinase"/>
    <property type="match status" value="1"/>
</dbReference>
<dbReference type="Pfam" id="PF02518">
    <property type="entry name" value="HATPase_c"/>
    <property type="match status" value="1"/>
</dbReference>
<dbReference type="PROSITE" id="PS50109">
    <property type="entry name" value="HIS_KIN"/>
    <property type="match status" value="1"/>
</dbReference>
<accession>A0A6P1YEN8</accession>
<dbReference type="InterPro" id="IPR005467">
    <property type="entry name" value="His_kinase_dom"/>
</dbReference>
<dbReference type="KEGG" id="cazo:G3A45_04360"/>
<evidence type="ECO:0000256" key="2">
    <source>
        <dbReference type="ARBA" id="ARBA00023012"/>
    </source>
</evidence>
<protein>
    <submittedName>
        <fullName evidence="4">Sensor histidine kinase</fullName>
    </submittedName>
</protein>